<sequence length="274" mass="29874">MTEDGPEAPGTTALYVYAVCRADGGPVLDGVSGVARDEPLRTLPLGSLTAIVQTVRAAEFTDEAWQERLTDEPELERYARAHHEVVSVVAAQAPTVPLPLATLYTAEDRARLVLGNESARFHTALERIAHHAEWGVKVYAAGSPGEDDGGTARRPGTPGTPEGRGRPAPGAGRAYLERRRTLWARRERRREDSLRVAETVDTQVCRLAKASRRLRPHGPGTADGHRPQVLNATYLVADHRSAELEVVVKDLRERTGAEIELSGPWVPYSFVGEV</sequence>
<dbReference type="PANTHER" id="PTHR36852:SF1">
    <property type="entry name" value="PROTEIN GVPL 2"/>
    <property type="match status" value="1"/>
</dbReference>
<evidence type="ECO:0000256" key="2">
    <source>
        <dbReference type="ARBA" id="ARBA00035108"/>
    </source>
</evidence>
<protein>
    <submittedName>
        <fullName evidence="5">Gas vesicle synthesis protein GvpL/GvpF</fullName>
    </submittedName>
</protein>
<organism evidence="5 6">
    <name type="scientific">Streptomyces prasinopilosus</name>
    <dbReference type="NCBI Taxonomy" id="67344"/>
    <lineage>
        <taxon>Bacteria</taxon>
        <taxon>Bacillati</taxon>
        <taxon>Actinomycetota</taxon>
        <taxon>Actinomycetes</taxon>
        <taxon>Kitasatosporales</taxon>
        <taxon>Streptomycetaceae</taxon>
        <taxon>Streptomyces</taxon>
    </lineage>
</organism>
<dbReference type="EMBL" id="FMZK01000001">
    <property type="protein sequence ID" value="SDC15189.1"/>
    <property type="molecule type" value="Genomic_DNA"/>
</dbReference>
<keyword evidence="1" id="KW-0304">Gas vesicle</keyword>
<name>A0A1G6J945_9ACTN</name>
<evidence type="ECO:0000256" key="1">
    <source>
        <dbReference type="ARBA" id="ARBA00022987"/>
    </source>
</evidence>
<keyword evidence="6" id="KW-1185">Reference proteome</keyword>
<proteinExistence type="inferred from homology"/>
<evidence type="ECO:0000256" key="4">
    <source>
        <dbReference type="SAM" id="MobiDB-lite"/>
    </source>
</evidence>
<dbReference type="PANTHER" id="PTHR36852">
    <property type="entry name" value="PROTEIN GVPL 2"/>
    <property type="match status" value="1"/>
</dbReference>
<dbReference type="RefSeq" id="WP_055572676.1">
    <property type="nucleotide sequence ID" value="NZ_FMZK01000001.1"/>
</dbReference>
<dbReference type="Pfam" id="PF06386">
    <property type="entry name" value="GvpL_GvpF"/>
    <property type="match status" value="1"/>
</dbReference>
<evidence type="ECO:0000313" key="6">
    <source>
        <dbReference type="Proteomes" id="UP000182100"/>
    </source>
</evidence>
<accession>A0A1G6J945</accession>
<comment type="similarity">
    <text evidence="3">Belongs to the gas vesicle GvpF/GvpL family.</text>
</comment>
<reference evidence="6" key="1">
    <citation type="submission" date="2016-10" db="EMBL/GenBank/DDBJ databases">
        <authorList>
            <person name="Varghese N."/>
            <person name="Submissions S."/>
        </authorList>
    </citation>
    <scope>NUCLEOTIDE SEQUENCE [LARGE SCALE GENOMIC DNA]</scope>
    <source>
        <strain evidence="6">CGMCC 4.3504</strain>
    </source>
</reference>
<comment type="subcellular location">
    <subcellularLocation>
        <location evidence="2">Gas vesicle</location>
    </subcellularLocation>
</comment>
<dbReference type="InterPro" id="IPR009430">
    <property type="entry name" value="GvpL/GvpF"/>
</dbReference>
<evidence type="ECO:0000256" key="3">
    <source>
        <dbReference type="ARBA" id="ARBA00035643"/>
    </source>
</evidence>
<feature type="compositionally biased region" description="Low complexity" evidence="4">
    <location>
        <begin position="152"/>
        <end position="171"/>
    </location>
</feature>
<feature type="region of interest" description="Disordered" evidence="4">
    <location>
        <begin position="140"/>
        <end position="171"/>
    </location>
</feature>
<dbReference type="GO" id="GO:0031411">
    <property type="term" value="C:gas vesicle"/>
    <property type="evidence" value="ECO:0007669"/>
    <property type="project" value="UniProtKB-SubCell"/>
</dbReference>
<dbReference type="STRING" id="67344.SAMN05216505_101575"/>
<dbReference type="GO" id="GO:0031412">
    <property type="term" value="P:gas vesicle organization"/>
    <property type="evidence" value="ECO:0007669"/>
    <property type="project" value="InterPro"/>
</dbReference>
<evidence type="ECO:0000313" key="5">
    <source>
        <dbReference type="EMBL" id="SDC15189.1"/>
    </source>
</evidence>
<gene>
    <name evidence="5" type="ORF">SAMN05216505_101575</name>
</gene>
<dbReference type="AlphaFoldDB" id="A0A1G6J945"/>
<dbReference type="Proteomes" id="UP000182100">
    <property type="component" value="Unassembled WGS sequence"/>
</dbReference>